<dbReference type="GO" id="GO:0004843">
    <property type="term" value="F:cysteine-type deubiquitinase activity"/>
    <property type="evidence" value="ECO:0007669"/>
    <property type="project" value="UniProtKB-EC"/>
</dbReference>
<evidence type="ECO:0000256" key="1">
    <source>
        <dbReference type="ARBA" id="ARBA00011074"/>
    </source>
</evidence>
<dbReference type="SMART" id="SM01174">
    <property type="entry name" value="DUF4205"/>
    <property type="match status" value="1"/>
</dbReference>
<protein>
    <recommendedName>
        <fullName evidence="3">Deubiquitinating enzyme MINDY-3/4 conserved domain-containing protein</fullName>
    </recommendedName>
</protein>
<dbReference type="GO" id="GO:0071108">
    <property type="term" value="P:protein K48-linked deubiquitination"/>
    <property type="evidence" value="ECO:0007669"/>
    <property type="project" value="InterPro"/>
</dbReference>
<dbReference type="GO" id="GO:0006508">
    <property type="term" value="P:proteolysis"/>
    <property type="evidence" value="ECO:0007669"/>
    <property type="project" value="UniProtKB-KW"/>
</dbReference>
<name>A0A976M7L6_THEOR</name>
<accession>A0A976M7L6</accession>
<sequence length="587" mass="66486">MGDYHSSYNTDSQNSYSYENSFDNDLNEAIQLSLQDYRNDSCSYSQNTGSSYVNFNTNGTYFISDVIPKGPNDLFNPNQILETVLFFFKTRSSIITNGSESSRSKGPETLNTEHTQVSSHDSITRDHLNDIIDILFGKGKYRYVEKHEIESWCQHGFANHTDGILFWGLIQSRSNTCGVLAAIQSYMIRSIVFNYSFYGELSFLLQKKSPEEVLKELNDMFFNYISMKMPEFPREFLYTIPLIESLCNILYNVAPNSVYNVLLYNKLKDNHDPIDSLLESTYTYRTFDNINSVANYFVNNLDKLTGQLGVISIVLSVILTRTLDKVKDDMDDTTHPLIGAYGHCSQEMVNLLLHGRAVSNVFNGDKVIEENSSVSVTLKGIDSQNTLGFLTELEAMRLYKVGSFYKNPLVPIWVVSSSHHYTVLFGLDGSACSLSQSDKIEQNLTEAWSKIDTQDNKYIEVNSLGTLLDMLGIRNLLRDAMNSIEIVSGLVLWSNMLAWYTAVVAERTQSERGVSNIVTIFHYDGKDQKTPLHKVTVENDNVFVADPFNGIDANIVGTVDDHFKNIGKIVWTRWPRTNVKCSVVPTQ</sequence>
<feature type="domain" description="Deubiquitinating enzyme MINDY-3/4 conserved" evidence="3">
    <location>
        <begin position="132"/>
        <end position="495"/>
    </location>
</feature>
<evidence type="ECO:0000259" key="3">
    <source>
        <dbReference type="SMART" id="SM01174"/>
    </source>
</evidence>
<feature type="region of interest" description="Disordered" evidence="2">
    <location>
        <begin position="1"/>
        <end position="20"/>
    </location>
</feature>
<gene>
    <name evidence="4" type="ORF">MACJ_003227</name>
</gene>
<dbReference type="Proteomes" id="UP000244803">
    <property type="component" value="Chromosome 4"/>
</dbReference>
<dbReference type="OrthoDB" id="10263628at2759"/>
<dbReference type="PANTHER" id="PTHR12473">
    <property type="entry name" value="UBIQUITIN CARBOXYL-TERMINAL HYDROLASE MINDY-4-RELATED"/>
    <property type="match status" value="1"/>
</dbReference>
<dbReference type="AlphaFoldDB" id="A0A976M7L6"/>
<dbReference type="Pfam" id="PF13898">
    <property type="entry name" value="MINDY-3_4_CD"/>
    <property type="match status" value="1"/>
</dbReference>
<feature type="compositionally biased region" description="Polar residues" evidence="2">
    <location>
        <begin position="109"/>
        <end position="119"/>
    </location>
</feature>
<comment type="similarity">
    <text evidence="1">Belongs to the MINDY deubiquitinase family. FAM188 subfamily.</text>
</comment>
<dbReference type="PANTHER" id="PTHR12473:SF8">
    <property type="entry name" value="UBIQUITIN CARBOXYL-TERMINAL HYDROLASE MINDY-4-RELATED"/>
    <property type="match status" value="1"/>
</dbReference>
<dbReference type="InterPro" id="IPR039785">
    <property type="entry name" value="MINY3/4"/>
</dbReference>
<proteinExistence type="inferred from homology"/>
<dbReference type="GO" id="GO:1990380">
    <property type="term" value="F:K48-linked deubiquitinase activity"/>
    <property type="evidence" value="ECO:0007669"/>
    <property type="project" value="InterPro"/>
</dbReference>
<dbReference type="InterPro" id="IPR025257">
    <property type="entry name" value="MINDY-3/4_CD"/>
</dbReference>
<organism evidence="4 5">
    <name type="scientific">Theileria orientalis</name>
    <dbReference type="NCBI Taxonomy" id="68886"/>
    <lineage>
        <taxon>Eukaryota</taxon>
        <taxon>Sar</taxon>
        <taxon>Alveolata</taxon>
        <taxon>Apicomplexa</taxon>
        <taxon>Aconoidasida</taxon>
        <taxon>Piroplasmida</taxon>
        <taxon>Theileriidae</taxon>
        <taxon>Theileria</taxon>
    </lineage>
</organism>
<evidence type="ECO:0000313" key="5">
    <source>
        <dbReference type="Proteomes" id="UP000244803"/>
    </source>
</evidence>
<dbReference type="EMBL" id="CP056067">
    <property type="protein sequence ID" value="UKJ89970.2"/>
    <property type="molecule type" value="Genomic_DNA"/>
</dbReference>
<reference evidence="4" key="1">
    <citation type="submission" date="2022-07" db="EMBL/GenBank/DDBJ databases">
        <title>Evaluation of T. orientalis genome assembly methods using nanopore sequencing and analysis of variation between genomes.</title>
        <authorList>
            <person name="Yam J."/>
            <person name="Micallef M.L."/>
            <person name="Liu M."/>
            <person name="Djordjevic S.P."/>
            <person name="Bogema D.R."/>
            <person name="Jenkins C."/>
        </authorList>
    </citation>
    <scope>NUCLEOTIDE SEQUENCE</scope>
    <source>
        <strain evidence="4">Fish Creek</strain>
    </source>
</reference>
<evidence type="ECO:0000313" key="4">
    <source>
        <dbReference type="EMBL" id="UKJ89970.2"/>
    </source>
</evidence>
<evidence type="ECO:0000256" key="2">
    <source>
        <dbReference type="SAM" id="MobiDB-lite"/>
    </source>
</evidence>
<feature type="region of interest" description="Disordered" evidence="2">
    <location>
        <begin position="98"/>
        <end position="119"/>
    </location>
</feature>